<protein>
    <recommendedName>
        <fullName evidence="4">CCHC-type domain-containing protein</fullName>
    </recommendedName>
</protein>
<evidence type="ECO:0000313" key="2">
    <source>
        <dbReference type="EMBL" id="TYI64378.1"/>
    </source>
</evidence>
<proteinExistence type="predicted"/>
<gene>
    <name evidence="2" type="ORF">E1A91_D09G084300v1</name>
</gene>
<evidence type="ECO:0000313" key="3">
    <source>
        <dbReference type="Proteomes" id="UP000323597"/>
    </source>
</evidence>
<evidence type="ECO:0000256" key="1">
    <source>
        <dbReference type="SAM" id="MobiDB-lite"/>
    </source>
</evidence>
<organism evidence="2 3">
    <name type="scientific">Gossypium mustelinum</name>
    <name type="common">Cotton</name>
    <name type="synonym">Gossypium caicoense</name>
    <dbReference type="NCBI Taxonomy" id="34275"/>
    <lineage>
        <taxon>Eukaryota</taxon>
        <taxon>Viridiplantae</taxon>
        <taxon>Streptophyta</taxon>
        <taxon>Embryophyta</taxon>
        <taxon>Tracheophyta</taxon>
        <taxon>Spermatophyta</taxon>
        <taxon>Magnoliopsida</taxon>
        <taxon>eudicotyledons</taxon>
        <taxon>Gunneridae</taxon>
        <taxon>Pentapetalae</taxon>
        <taxon>rosids</taxon>
        <taxon>malvids</taxon>
        <taxon>Malvales</taxon>
        <taxon>Malvaceae</taxon>
        <taxon>Malvoideae</taxon>
        <taxon>Gossypium</taxon>
    </lineage>
</organism>
<dbReference type="EMBL" id="CM017657">
    <property type="protein sequence ID" value="TYI64378.1"/>
    <property type="molecule type" value="Genomic_DNA"/>
</dbReference>
<feature type="region of interest" description="Disordered" evidence="1">
    <location>
        <begin position="33"/>
        <end position="70"/>
    </location>
</feature>
<keyword evidence="3" id="KW-1185">Reference proteome</keyword>
<accession>A0A5D2TJC6</accession>
<dbReference type="PANTHER" id="PTHR47481">
    <property type="match status" value="1"/>
</dbReference>
<dbReference type="PANTHER" id="PTHR47481:SF10">
    <property type="entry name" value="COPIA-LIKE POLYPROTEIN_RETROTRANSPOSON"/>
    <property type="match status" value="1"/>
</dbReference>
<reference evidence="2 3" key="1">
    <citation type="submission" date="2019-07" db="EMBL/GenBank/DDBJ databases">
        <title>WGS assembly of Gossypium mustelinum.</title>
        <authorList>
            <person name="Chen Z.J."/>
            <person name="Sreedasyam A."/>
            <person name="Ando A."/>
            <person name="Song Q."/>
            <person name="De L."/>
            <person name="Hulse-Kemp A."/>
            <person name="Ding M."/>
            <person name="Ye W."/>
            <person name="Kirkbride R."/>
            <person name="Jenkins J."/>
            <person name="Plott C."/>
            <person name="Lovell J."/>
            <person name="Lin Y.-M."/>
            <person name="Vaughn R."/>
            <person name="Liu B."/>
            <person name="Li W."/>
            <person name="Simpson S."/>
            <person name="Scheffler B."/>
            <person name="Saski C."/>
            <person name="Grover C."/>
            <person name="Hu G."/>
            <person name="Conover J."/>
            <person name="Carlson J."/>
            <person name="Shu S."/>
            <person name="Boston L."/>
            <person name="Williams M."/>
            <person name="Peterson D."/>
            <person name="Mcgee K."/>
            <person name="Jones D."/>
            <person name="Wendel J."/>
            <person name="Stelly D."/>
            <person name="Grimwood J."/>
            <person name="Schmutz J."/>
        </authorList>
    </citation>
    <scope>NUCLEOTIDE SEQUENCE [LARGE SCALE GENOMIC DNA]</scope>
    <source>
        <strain evidence="2">1408120.09</strain>
    </source>
</reference>
<dbReference type="Proteomes" id="UP000323597">
    <property type="component" value="Chromosome D09"/>
</dbReference>
<dbReference type="AlphaFoldDB" id="A0A5D2TJC6"/>
<sequence>MNFSIDRLTEMLTDYETRQQDLVSNMSLQANVAQHTESGGNRVKRFENNSRSSSRGGSSREFRGRGRGRRFTHAKPQCQLCGRIGHTVYKCYYRFDESFEGVSQQSMQAHCHQLQESSDLSSTNCHCCNHKGATVTPSGLQANMVSTIGKSVSNNNVWFPDSGATNHITNDLDGLCEVASYTGHQDRGHITGGAHT</sequence>
<name>A0A5D2TJC6_GOSMU</name>
<evidence type="ECO:0008006" key="4">
    <source>
        <dbReference type="Google" id="ProtNLM"/>
    </source>
</evidence>